<dbReference type="InterPro" id="IPR036165">
    <property type="entry name" value="YefM-like_sf"/>
</dbReference>
<evidence type="ECO:0000256" key="1">
    <source>
        <dbReference type="ARBA" id="ARBA00009981"/>
    </source>
</evidence>
<gene>
    <name evidence="2" type="ORF">ACFQ5T_08735</name>
</gene>
<dbReference type="EMBL" id="JBHTOM010000012">
    <property type="protein sequence ID" value="MFD1549785.1"/>
    <property type="molecule type" value="Genomic_DNA"/>
</dbReference>
<organism evidence="2 3">
    <name type="scientific">Levilactobacillus fuyuanensis</name>
    <dbReference type="NCBI Taxonomy" id="2486022"/>
    <lineage>
        <taxon>Bacteria</taxon>
        <taxon>Bacillati</taxon>
        <taxon>Bacillota</taxon>
        <taxon>Bacilli</taxon>
        <taxon>Lactobacillales</taxon>
        <taxon>Lactobacillaceae</taxon>
        <taxon>Levilactobacillus</taxon>
    </lineage>
</organism>
<proteinExistence type="inferred from homology"/>
<dbReference type="Proteomes" id="UP001597195">
    <property type="component" value="Unassembled WGS sequence"/>
</dbReference>
<protein>
    <submittedName>
        <fullName evidence="2">Type II toxin-antitoxin system Phd/YefM family antitoxin</fullName>
    </submittedName>
</protein>
<reference evidence="3" key="1">
    <citation type="journal article" date="2019" name="Int. J. Syst. Evol. Microbiol.">
        <title>The Global Catalogue of Microorganisms (GCM) 10K type strain sequencing project: providing services to taxonomists for standard genome sequencing and annotation.</title>
        <authorList>
            <consortium name="The Broad Institute Genomics Platform"/>
            <consortium name="The Broad Institute Genome Sequencing Center for Infectious Disease"/>
            <person name="Wu L."/>
            <person name="Ma J."/>
        </authorList>
    </citation>
    <scope>NUCLEOTIDE SEQUENCE [LARGE SCALE GENOMIC DNA]</scope>
    <source>
        <strain evidence="3">CCM 8906</strain>
    </source>
</reference>
<sequence>MKRYSPAAAQQALLQILDEVNHKQETVVVTPTDGNDAKSAVIVAKSEWEVLKAALETAQQPVQDAGYLDLDKIEWG</sequence>
<dbReference type="SUPFAM" id="SSF143120">
    <property type="entry name" value="YefM-like"/>
    <property type="match status" value="1"/>
</dbReference>
<comment type="caution">
    <text evidence="2">The sequence shown here is derived from an EMBL/GenBank/DDBJ whole genome shotgun (WGS) entry which is preliminary data.</text>
</comment>
<name>A0ABW4H4Z7_9LACO</name>
<evidence type="ECO:0000313" key="2">
    <source>
        <dbReference type="EMBL" id="MFD1549785.1"/>
    </source>
</evidence>
<accession>A0ABW4H4Z7</accession>
<evidence type="ECO:0000313" key="3">
    <source>
        <dbReference type="Proteomes" id="UP001597195"/>
    </source>
</evidence>
<comment type="similarity">
    <text evidence="1">Belongs to the phD/YefM antitoxin family.</text>
</comment>
<keyword evidence="3" id="KW-1185">Reference proteome</keyword>
<dbReference type="RefSeq" id="WP_164508897.1">
    <property type="nucleotide sequence ID" value="NZ_RHNZ01000013.1"/>
</dbReference>
<dbReference type="Gene3D" id="3.40.1620.10">
    <property type="entry name" value="YefM-like domain"/>
    <property type="match status" value="1"/>
</dbReference>